<keyword evidence="2" id="KW-1185">Reference proteome</keyword>
<sequence>MRAPLLASRCSDPAACCFPSSPPSAGEPRLEGVQSKRSLGAMADDAYLETQAIPNVPKVSCELNFGSKVFLSFAPSS</sequence>
<dbReference type="AlphaFoldDB" id="A0A0E0EA11"/>
<proteinExistence type="predicted"/>
<reference evidence="1" key="1">
    <citation type="submission" date="2015-04" db="UniProtKB">
        <authorList>
            <consortium name="EnsemblPlants"/>
        </authorList>
    </citation>
    <scope>IDENTIFICATION</scope>
</reference>
<accession>A0A0E0EA11</accession>
<dbReference type="HOGENOM" id="CLU_196289_0_0_1"/>
<reference evidence="1" key="2">
    <citation type="submission" date="2018-05" db="EMBL/GenBank/DDBJ databases">
        <title>OmerRS3 (Oryza meridionalis Reference Sequence Version 3).</title>
        <authorList>
            <person name="Zhang J."/>
            <person name="Kudrna D."/>
            <person name="Lee S."/>
            <person name="Talag J."/>
            <person name="Welchert J."/>
            <person name="Wing R.A."/>
        </authorList>
    </citation>
    <scope>NUCLEOTIDE SEQUENCE [LARGE SCALE GENOMIC DNA]</scope>
    <source>
        <strain evidence="1">cv. OR44</strain>
    </source>
</reference>
<dbReference type="Proteomes" id="UP000008021">
    <property type="component" value="Chromosome 7"/>
</dbReference>
<organism evidence="1">
    <name type="scientific">Oryza meridionalis</name>
    <dbReference type="NCBI Taxonomy" id="40149"/>
    <lineage>
        <taxon>Eukaryota</taxon>
        <taxon>Viridiplantae</taxon>
        <taxon>Streptophyta</taxon>
        <taxon>Embryophyta</taxon>
        <taxon>Tracheophyta</taxon>
        <taxon>Spermatophyta</taxon>
        <taxon>Magnoliopsida</taxon>
        <taxon>Liliopsida</taxon>
        <taxon>Poales</taxon>
        <taxon>Poaceae</taxon>
        <taxon>BOP clade</taxon>
        <taxon>Oryzoideae</taxon>
        <taxon>Oryzeae</taxon>
        <taxon>Oryzinae</taxon>
        <taxon>Oryza</taxon>
    </lineage>
</organism>
<evidence type="ECO:0000313" key="1">
    <source>
        <dbReference type="EnsemblPlants" id="OMERI07G08290.1"/>
    </source>
</evidence>
<dbReference type="Gramene" id="OMERI07G08290.1">
    <property type="protein sequence ID" value="OMERI07G08290.1"/>
    <property type="gene ID" value="OMERI07G08290"/>
</dbReference>
<dbReference type="EnsemblPlants" id="OMERI07G08290.1">
    <property type="protein sequence ID" value="OMERI07G08290.1"/>
    <property type="gene ID" value="OMERI07G08290"/>
</dbReference>
<protein>
    <submittedName>
        <fullName evidence="1">Uncharacterized protein</fullName>
    </submittedName>
</protein>
<name>A0A0E0EA11_9ORYZ</name>
<evidence type="ECO:0000313" key="2">
    <source>
        <dbReference type="Proteomes" id="UP000008021"/>
    </source>
</evidence>